<comment type="caution">
    <text evidence="1">The sequence shown here is derived from an EMBL/GenBank/DDBJ whole genome shotgun (WGS) entry which is preliminary data.</text>
</comment>
<gene>
    <name evidence="1" type="ORF">DPV93_03000</name>
</gene>
<name>A0A369YE34_9PAST</name>
<dbReference type="EMBL" id="QEPN01000002">
    <property type="protein sequence ID" value="RDE73069.1"/>
    <property type="molecule type" value="Genomic_DNA"/>
</dbReference>
<dbReference type="RefSeq" id="WP_111402118.1">
    <property type="nucleotide sequence ID" value="NZ_QEPN01000002.1"/>
</dbReference>
<organism evidence="1 2">
    <name type="scientific">Haemophilus sputorum</name>
    <dbReference type="NCBI Taxonomy" id="1078480"/>
    <lineage>
        <taxon>Bacteria</taxon>
        <taxon>Pseudomonadati</taxon>
        <taxon>Pseudomonadota</taxon>
        <taxon>Gammaproteobacteria</taxon>
        <taxon>Pasteurellales</taxon>
        <taxon>Pasteurellaceae</taxon>
        <taxon>Haemophilus</taxon>
    </lineage>
</organism>
<dbReference type="AlphaFoldDB" id="A0A369YE34"/>
<evidence type="ECO:0000313" key="1">
    <source>
        <dbReference type="EMBL" id="RDE73069.1"/>
    </source>
</evidence>
<dbReference type="Proteomes" id="UP000253872">
    <property type="component" value="Unassembled WGS sequence"/>
</dbReference>
<evidence type="ECO:0000313" key="2">
    <source>
        <dbReference type="Proteomes" id="UP000253872"/>
    </source>
</evidence>
<reference evidence="1 2" key="1">
    <citation type="submission" date="2018-05" db="EMBL/GenBank/DDBJ databases">
        <title>Draft Genome Sequences for a Diverse set of 7 Haemophilus Species.</title>
        <authorList>
            <person name="Nichols M."/>
            <person name="Topaz N."/>
            <person name="Wang X."/>
            <person name="Wang X."/>
            <person name="Boxrud D."/>
        </authorList>
    </citation>
    <scope>NUCLEOTIDE SEQUENCE [LARGE SCALE GENOMIC DNA]</scope>
    <source>
        <strain evidence="1 2">C2002001239</strain>
    </source>
</reference>
<accession>A0A369YE34</accession>
<protein>
    <submittedName>
        <fullName evidence="1">Uncharacterized protein</fullName>
    </submittedName>
</protein>
<proteinExistence type="predicted"/>
<sequence>MSDVIATIEQPQEIVAVVEAGATSAGSSSLAAYDAGLLKIYNQAKEDYYHGKNNTNTTNQ</sequence>